<dbReference type="Proteomes" id="UP001302059">
    <property type="component" value="Unassembled WGS sequence"/>
</dbReference>
<proteinExistence type="predicted"/>
<evidence type="ECO:0000256" key="1">
    <source>
        <dbReference type="SAM" id="Phobius"/>
    </source>
</evidence>
<evidence type="ECO:0000313" key="2">
    <source>
        <dbReference type="EMBL" id="MDL2343846.1"/>
    </source>
</evidence>
<sequence length="72" mass="8073">MSTEMQRHDRRVGGWIVVCVGLFFVGLGLVLLESTVLGGILLGLWLLSLIGLGWIDHQFTRRRQAERQRPGG</sequence>
<organism evidence="2 3">
    <name type="scientific">Deinococcus rhizophilus</name>
    <dbReference type="NCBI Taxonomy" id="3049544"/>
    <lineage>
        <taxon>Bacteria</taxon>
        <taxon>Thermotogati</taxon>
        <taxon>Deinococcota</taxon>
        <taxon>Deinococci</taxon>
        <taxon>Deinococcales</taxon>
        <taxon>Deinococcaceae</taxon>
        <taxon>Deinococcus</taxon>
    </lineage>
</organism>
<accession>A0ABT7JFL8</accession>
<comment type="caution">
    <text evidence="2">The sequence shown here is derived from an EMBL/GenBank/DDBJ whole genome shotgun (WGS) entry which is preliminary data.</text>
</comment>
<dbReference type="EMBL" id="JASNGB010000042">
    <property type="protein sequence ID" value="MDL2343846.1"/>
    <property type="molecule type" value="Genomic_DNA"/>
</dbReference>
<gene>
    <name evidence="2" type="ORF">QOL99_06750</name>
</gene>
<keyword evidence="3" id="KW-1185">Reference proteome</keyword>
<reference evidence="2 3" key="1">
    <citation type="submission" date="2023-05" db="EMBL/GenBank/DDBJ databases">
        <authorList>
            <person name="Gao F."/>
        </authorList>
    </citation>
    <scope>NUCLEOTIDE SEQUENCE [LARGE SCALE GENOMIC DNA]</scope>
    <source>
        <strain evidence="2 3">MIMF12</strain>
    </source>
</reference>
<keyword evidence="1" id="KW-0812">Transmembrane</keyword>
<evidence type="ECO:0000313" key="3">
    <source>
        <dbReference type="Proteomes" id="UP001302059"/>
    </source>
</evidence>
<evidence type="ECO:0008006" key="4">
    <source>
        <dbReference type="Google" id="ProtNLM"/>
    </source>
</evidence>
<keyword evidence="1" id="KW-1133">Transmembrane helix</keyword>
<name>A0ABT7JFL8_9DEIO</name>
<protein>
    <recommendedName>
        <fullName evidence="4">DUF4175 domain-containing protein</fullName>
    </recommendedName>
</protein>
<dbReference type="RefSeq" id="WP_285522478.1">
    <property type="nucleotide sequence ID" value="NZ_JASNGB010000042.1"/>
</dbReference>
<feature type="transmembrane region" description="Helical" evidence="1">
    <location>
        <begin position="36"/>
        <end position="55"/>
    </location>
</feature>
<feature type="transmembrane region" description="Helical" evidence="1">
    <location>
        <begin position="12"/>
        <end position="30"/>
    </location>
</feature>
<keyword evidence="1" id="KW-0472">Membrane</keyword>